<accession>H5SVA5</accession>
<evidence type="ECO:0008006" key="2">
    <source>
        <dbReference type="Google" id="ProtNLM"/>
    </source>
</evidence>
<gene>
    <name evidence="1" type="ORF">HGMM_OP4C170</name>
</gene>
<reference evidence="1" key="1">
    <citation type="journal article" date="2005" name="Environ. Microbiol.">
        <title>Genetic and functional properties of uncultivated thermophilic crenarchaeotes from a subsurface gold mine as revealed by analysis of genome fragments.</title>
        <authorList>
            <person name="Nunoura T."/>
            <person name="Hirayama H."/>
            <person name="Takami H."/>
            <person name="Oida H."/>
            <person name="Nishi S."/>
            <person name="Shimamura S."/>
            <person name="Suzuki Y."/>
            <person name="Inagaki F."/>
            <person name="Takai K."/>
            <person name="Nealson K.H."/>
            <person name="Horikoshi K."/>
        </authorList>
    </citation>
    <scope>NUCLEOTIDE SEQUENCE</scope>
</reference>
<evidence type="ECO:0000313" key="1">
    <source>
        <dbReference type="EMBL" id="BAL59534.1"/>
    </source>
</evidence>
<dbReference type="InterPro" id="IPR036280">
    <property type="entry name" value="Multihaem_cyt_sf"/>
</dbReference>
<name>H5SVA5_ACEAU</name>
<proteinExistence type="predicted"/>
<dbReference type="EMBL" id="AP011803">
    <property type="protein sequence ID" value="BAL59534.1"/>
    <property type="molecule type" value="Genomic_DNA"/>
</dbReference>
<reference evidence="1" key="2">
    <citation type="journal article" date="2012" name="PLoS ONE">
        <title>A Deeply Branching Thermophilic Bacterium with an Ancient Acetyl-CoA Pathway Dominates a Subsurface Ecosystem.</title>
        <authorList>
            <person name="Takami H."/>
            <person name="Noguchi H."/>
            <person name="Takaki Y."/>
            <person name="Uchiyama I."/>
            <person name="Toyoda A."/>
            <person name="Nishi S."/>
            <person name="Chee G.-J."/>
            <person name="Arai W."/>
            <person name="Nunoura T."/>
            <person name="Itoh T."/>
            <person name="Hattori M."/>
            <person name="Takai K."/>
        </authorList>
    </citation>
    <scope>NUCLEOTIDE SEQUENCE</scope>
</reference>
<dbReference type="Gene3D" id="1.10.1130.10">
    <property type="entry name" value="Flavocytochrome C3, Chain A"/>
    <property type="match status" value="1"/>
</dbReference>
<dbReference type="SUPFAM" id="SSF48695">
    <property type="entry name" value="Multiheme cytochromes"/>
    <property type="match status" value="1"/>
</dbReference>
<organism evidence="1">
    <name type="scientific">Acetithermum autotrophicum</name>
    <dbReference type="NCBI Taxonomy" id="1446466"/>
    <lineage>
        <taxon>Bacteria</taxon>
        <taxon>Candidatus Bipolaricaulota</taxon>
        <taxon>Candidatus Acetithermum</taxon>
    </lineage>
</organism>
<protein>
    <recommendedName>
        <fullName evidence="2">Cytochrome c-552/4 domain-containing protein</fullName>
    </recommendedName>
</protein>
<dbReference type="AlphaFoldDB" id="H5SVA5"/>
<sequence>MQFVGSATCVACHGHPEISDVYIPESSKRHVEIWFRPEFMTSKNIDEFKDHPFIDQETLKTMDVTCEACHGPGSEYTKLMQKGMALEAAGQSVEAAALIGKAKEIARANARQNISEHDPATGYSRIWAIFERLIEKALAAKGQNRPTE</sequence>